<proteinExistence type="predicted"/>
<gene>
    <name evidence="1" type="ORF">UV20_C0029G0008</name>
</gene>
<dbReference type="Proteomes" id="UP000034837">
    <property type="component" value="Unassembled WGS sequence"/>
</dbReference>
<dbReference type="EMBL" id="LCDO01000029">
    <property type="protein sequence ID" value="KKS54829.1"/>
    <property type="molecule type" value="Genomic_DNA"/>
</dbReference>
<organism evidence="1 2">
    <name type="scientific">Candidatus Magasanikbacteria bacterium GW2011_GWA2_42_32</name>
    <dbReference type="NCBI Taxonomy" id="1619039"/>
    <lineage>
        <taxon>Bacteria</taxon>
        <taxon>Candidatus Magasanikiibacteriota</taxon>
    </lineage>
</organism>
<evidence type="ECO:0000313" key="1">
    <source>
        <dbReference type="EMBL" id="KKS54829.1"/>
    </source>
</evidence>
<evidence type="ECO:0000313" key="2">
    <source>
        <dbReference type="Proteomes" id="UP000034837"/>
    </source>
</evidence>
<sequence length="51" mass="5530">MVVSVVDAMITSLQSHALTILENLTVFKLSLKGALRQAAGKCGYYIKQFGN</sequence>
<reference evidence="1 2" key="1">
    <citation type="journal article" date="2015" name="Nature">
        <title>rRNA introns, odd ribosomes, and small enigmatic genomes across a large radiation of phyla.</title>
        <authorList>
            <person name="Brown C.T."/>
            <person name="Hug L.A."/>
            <person name="Thomas B.C."/>
            <person name="Sharon I."/>
            <person name="Castelle C.J."/>
            <person name="Singh A."/>
            <person name="Wilkins M.J."/>
            <person name="Williams K.H."/>
            <person name="Banfield J.F."/>
        </authorList>
    </citation>
    <scope>NUCLEOTIDE SEQUENCE [LARGE SCALE GENOMIC DNA]</scope>
</reference>
<dbReference type="AlphaFoldDB" id="A0A0G1A1P6"/>
<protein>
    <submittedName>
        <fullName evidence="1">Uncharacterized protein</fullName>
    </submittedName>
</protein>
<comment type="caution">
    <text evidence="1">The sequence shown here is derived from an EMBL/GenBank/DDBJ whole genome shotgun (WGS) entry which is preliminary data.</text>
</comment>
<name>A0A0G1A1P6_9BACT</name>
<accession>A0A0G1A1P6</accession>